<proteinExistence type="predicted"/>
<evidence type="ECO:0000259" key="1">
    <source>
        <dbReference type="Pfam" id="PF01636"/>
    </source>
</evidence>
<dbReference type="InterPro" id="IPR011009">
    <property type="entry name" value="Kinase-like_dom_sf"/>
</dbReference>
<dbReference type="Proteomes" id="UP001287356">
    <property type="component" value="Unassembled WGS sequence"/>
</dbReference>
<name>A0AAE0KFT6_9PEZI</name>
<dbReference type="AlphaFoldDB" id="A0AAE0KFT6"/>
<organism evidence="2 3">
    <name type="scientific">Lasiosphaeria ovina</name>
    <dbReference type="NCBI Taxonomy" id="92902"/>
    <lineage>
        <taxon>Eukaryota</taxon>
        <taxon>Fungi</taxon>
        <taxon>Dikarya</taxon>
        <taxon>Ascomycota</taxon>
        <taxon>Pezizomycotina</taxon>
        <taxon>Sordariomycetes</taxon>
        <taxon>Sordariomycetidae</taxon>
        <taxon>Sordariales</taxon>
        <taxon>Lasiosphaeriaceae</taxon>
        <taxon>Lasiosphaeria</taxon>
    </lineage>
</organism>
<dbReference type="Gene3D" id="3.30.200.20">
    <property type="entry name" value="Phosphorylase Kinase, domain 1"/>
    <property type="match status" value="1"/>
</dbReference>
<keyword evidence="3" id="KW-1185">Reference proteome</keyword>
<keyword evidence="2" id="KW-0808">Transferase</keyword>
<dbReference type="Pfam" id="PF01636">
    <property type="entry name" value="APH"/>
    <property type="match status" value="1"/>
</dbReference>
<comment type="caution">
    <text evidence="2">The sequence shown here is derived from an EMBL/GenBank/DDBJ whole genome shotgun (WGS) entry which is preliminary data.</text>
</comment>
<accession>A0AAE0KFT6</accession>
<dbReference type="EMBL" id="JAULSN010000003">
    <property type="protein sequence ID" value="KAK3375681.1"/>
    <property type="molecule type" value="Genomic_DNA"/>
</dbReference>
<protein>
    <submittedName>
        <fullName evidence="2">Kinase-like domain-containing protein</fullName>
    </submittedName>
</protein>
<keyword evidence="2" id="KW-0418">Kinase</keyword>
<dbReference type="Gene3D" id="3.90.1200.10">
    <property type="match status" value="1"/>
</dbReference>
<reference evidence="2" key="1">
    <citation type="journal article" date="2023" name="Mol. Phylogenet. Evol.">
        <title>Genome-scale phylogeny and comparative genomics of the fungal order Sordariales.</title>
        <authorList>
            <person name="Hensen N."/>
            <person name="Bonometti L."/>
            <person name="Westerberg I."/>
            <person name="Brannstrom I.O."/>
            <person name="Guillou S."/>
            <person name="Cros-Aarteil S."/>
            <person name="Calhoun S."/>
            <person name="Haridas S."/>
            <person name="Kuo A."/>
            <person name="Mondo S."/>
            <person name="Pangilinan J."/>
            <person name="Riley R."/>
            <person name="LaButti K."/>
            <person name="Andreopoulos B."/>
            <person name="Lipzen A."/>
            <person name="Chen C."/>
            <person name="Yan M."/>
            <person name="Daum C."/>
            <person name="Ng V."/>
            <person name="Clum A."/>
            <person name="Steindorff A."/>
            <person name="Ohm R.A."/>
            <person name="Martin F."/>
            <person name="Silar P."/>
            <person name="Natvig D.O."/>
            <person name="Lalanne C."/>
            <person name="Gautier V."/>
            <person name="Ament-Velasquez S.L."/>
            <person name="Kruys A."/>
            <person name="Hutchinson M.I."/>
            <person name="Powell A.J."/>
            <person name="Barry K."/>
            <person name="Miller A.N."/>
            <person name="Grigoriev I.V."/>
            <person name="Debuchy R."/>
            <person name="Gladieux P."/>
            <person name="Hiltunen Thoren M."/>
            <person name="Johannesson H."/>
        </authorList>
    </citation>
    <scope>NUCLEOTIDE SEQUENCE</scope>
    <source>
        <strain evidence="2">CBS 958.72</strain>
    </source>
</reference>
<gene>
    <name evidence="2" type="ORF">B0T24DRAFT_548963</name>
</gene>
<dbReference type="SUPFAM" id="SSF56112">
    <property type="entry name" value="Protein kinase-like (PK-like)"/>
    <property type="match status" value="1"/>
</dbReference>
<sequence>MAPDNIAEISSLLKQELADTKFQCDELHPLSGGHANYVFRGRLTTPLADGTSEVLIKHGEGYQSMNRAFPLPTSRCTIESACLSALQDLPPPQPNPWCVLRTPRVHHFNAATNTQIQEYLPHAIDLKNYALKRYSTPTPAAQRTQCLGIGSGLGRWLRGFHDWAAQGQAAAAAALALRESAAQNRALQRLKHFSYYEYLVTRLVGALPDVLGAHEDVLRQIARMAERELEDDAALQVVHGDFWTGNVLLPDAEISEPTAMTMFVVDWEVVSLGIRERDIGQMLAELYQLELYKGIDAGLWLMEGFLGGYGSLSREAAFRTAIHVGCHLVVIGGSVYGWGTAEDNKRVVAFGRDVMLNAWKKDEAWFEGRPLHQLFRG</sequence>
<reference evidence="2" key="2">
    <citation type="submission" date="2023-06" db="EMBL/GenBank/DDBJ databases">
        <authorList>
            <consortium name="Lawrence Berkeley National Laboratory"/>
            <person name="Haridas S."/>
            <person name="Hensen N."/>
            <person name="Bonometti L."/>
            <person name="Westerberg I."/>
            <person name="Brannstrom I.O."/>
            <person name="Guillou S."/>
            <person name="Cros-Aarteil S."/>
            <person name="Calhoun S."/>
            <person name="Kuo A."/>
            <person name="Mondo S."/>
            <person name="Pangilinan J."/>
            <person name="Riley R."/>
            <person name="Labutti K."/>
            <person name="Andreopoulos B."/>
            <person name="Lipzen A."/>
            <person name="Chen C."/>
            <person name="Yanf M."/>
            <person name="Daum C."/>
            <person name="Ng V."/>
            <person name="Clum A."/>
            <person name="Steindorff A."/>
            <person name="Ohm R."/>
            <person name="Martin F."/>
            <person name="Silar P."/>
            <person name="Natvig D."/>
            <person name="Lalanne C."/>
            <person name="Gautier V."/>
            <person name="Ament-Velasquez S.L."/>
            <person name="Kruys A."/>
            <person name="Hutchinson M.I."/>
            <person name="Powell A.J."/>
            <person name="Barry K."/>
            <person name="Miller A.N."/>
            <person name="Grigoriev I.V."/>
            <person name="Debuchy R."/>
            <person name="Gladieux P."/>
            <person name="Thoren M.H."/>
            <person name="Johannesson H."/>
        </authorList>
    </citation>
    <scope>NUCLEOTIDE SEQUENCE</scope>
    <source>
        <strain evidence="2">CBS 958.72</strain>
    </source>
</reference>
<dbReference type="InterPro" id="IPR002575">
    <property type="entry name" value="Aminoglycoside_PTrfase"/>
</dbReference>
<feature type="domain" description="Aminoglycoside phosphotransferase" evidence="1">
    <location>
        <begin position="156"/>
        <end position="285"/>
    </location>
</feature>
<dbReference type="GO" id="GO:0016301">
    <property type="term" value="F:kinase activity"/>
    <property type="evidence" value="ECO:0007669"/>
    <property type="project" value="UniProtKB-KW"/>
</dbReference>
<evidence type="ECO:0000313" key="3">
    <source>
        <dbReference type="Proteomes" id="UP001287356"/>
    </source>
</evidence>
<evidence type="ECO:0000313" key="2">
    <source>
        <dbReference type="EMBL" id="KAK3375681.1"/>
    </source>
</evidence>